<dbReference type="OMA" id="EYGRAVW"/>
<evidence type="ECO:0000313" key="2">
    <source>
        <dbReference type="Proteomes" id="UP000002009"/>
    </source>
</evidence>
<dbReference type="AlphaFoldDB" id="C1EE02"/>
<dbReference type="EMBL" id="CP001330">
    <property type="protein sequence ID" value="ACO66455.1"/>
    <property type="molecule type" value="Genomic_DNA"/>
</dbReference>
<protein>
    <submittedName>
        <fullName evidence="1">Uncharacterized protein</fullName>
    </submittedName>
</protein>
<keyword evidence="2" id="KW-1185">Reference proteome</keyword>
<dbReference type="Proteomes" id="UP000002009">
    <property type="component" value="Chromosome 11"/>
</dbReference>
<proteinExistence type="predicted"/>
<dbReference type="OrthoDB" id="2101583at2759"/>
<dbReference type="InParanoid" id="C1EE02"/>
<dbReference type="PANTHER" id="PTHR34966">
    <property type="entry name" value="OSJNBA0043L24.15 PROTEIN"/>
    <property type="match status" value="1"/>
</dbReference>
<evidence type="ECO:0000313" key="1">
    <source>
        <dbReference type="EMBL" id="ACO66455.1"/>
    </source>
</evidence>
<dbReference type="RefSeq" id="XP_002505197.1">
    <property type="nucleotide sequence ID" value="XM_002505151.1"/>
</dbReference>
<dbReference type="GeneID" id="8247309"/>
<name>C1EE02_MICCC</name>
<dbReference type="KEGG" id="mis:MICPUN_62452"/>
<organism evidence="1 2">
    <name type="scientific">Micromonas commoda (strain RCC299 / NOUM17 / CCMP2709)</name>
    <name type="common">Picoplanktonic green alga</name>
    <dbReference type="NCBI Taxonomy" id="296587"/>
    <lineage>
        <taxon>Eukaryota</taxon>
        <taxon>Viridiplantae</taxon>
        <taxon>Chlorophyta</taxon>
        <taxon>Mamiellophyceae</taxon>
        <taxon>Mamiellales</taxon>
        <taxon>Mamiellaceae</taxon>
        <taxon>Micromonas</taxon>
    </lineage>
</organism>
<gene>
    <name evidence="1" type="ORF">MICPUN_62452</name>
</gene>
<dbReference type="PANTHER" id="PTHR34966:SF1">
    <property type="entry name" value="OS04G0508100 PROTEIN"/>
    <property type="match status" value="1"/>
</dbReference>
<dbReference type="FunCoup" id="C1EE02">
    <property type="interactions" value="138"/>
</dbReference>
<reference evidence="1 2" key="1">
    <citation type="journal article" date="2009" name="Science">
        <title>Green evolution and dynamic adaptations revealed by genomes of the marine picoeukaryotes Micromonas.</title>
        <authorList>
            <person name="Worden A.Z."/>
            <person name="Lee J.H."/>
            <person name="Mock T."/>
            <person name="Rouze P."/>
            <person name="Simmons M.P."/>
            <person name="Aerts A.L."/>
            <person name="Allen A.E."/>
            <person name="Cuvelier M.L."/>
            <person name="Derelle E."/>
            <person name="Everett M.V."/>
            <person name="Foulon E."/>
            <person name="Grimwood J."/>
            <person name="Gundlach H."/>
            <person name="Henrissat B."/>
            <person name="Napoli C."/>
            <person name="McDonald S.M."/>
            <person name="Parker M.S."/>
            <person name="Rombauts S."/>
            <person name="Salamov A."/>
            <person name="Von Dassow P."/>
            <person name="Badger J.H."/>
            <person name="Coutinho P.M."/>
            <person name="Demir E."/>
            <person name="Dubchak I."/>
            <person name="Gentemann C."/>
            <person name="Eikrem W."/>
            <person name="Gready J.E."/>
            <person name="John U."/>
            <person name="Lanier W."/>
            <person name="Lindquist E.A."/>
            <person name="Lucas S."/>
            <person name="Mayer K.F."/>
            <person name="Moreau H."/>
            <person name="Not F."/>
            <person name="Otillar R."/>
            <person name="Panaud O."/>
            <person name="Pangilinan J."/>
            <person name="Paulsen I."/>
            <person name="Piegu B."/>
            <person name="Poliakov A."/>
            <person name="Robbens S."/>
            <person name="Schmutz J."/>
            <person name="Toulza E."/>
            <person name="Wyss T."/>
            <person name="Zelensky A."/>
            <person name="Zhou K."/>
            <person name="Armbrust E.V."/>
            <person name="Bhattacharya D."/>
            <person name="Goodenough U.W."/>
            <person name="Van de Peer Y."/>
            <person name="Grigoriev I.V."/>
        </authorList>
    </citation>
    <scope>NUCLEOTIDE SEQUENCE [LARGE SCALE GENOMIC DNA]</scope>
    <source>
        <strain evidence="2">RCC299 / NOUM17</strain>
    </source>
</reference>
<accession>C1EE02</accession>
<sequence length="91" mass="9974">MAKFFSGVFNYVFNELLVDTLANSRAFQRFAVRTDKALREAQASGKLTDVAKAPGEAAKTATEYGRAVWDELTRQAAEMERNAKQKAGGGK</sequence>